<protein>
    <submittedName>
        <fullName evidence="1">Uncharacterized protein</fullName>
    </submittedName>
</protein>
<proteinExistence type="predicted"/>
<evidence type="ECO:0000313" key="1">
    <source>
        <dbReference type="EMBL" id="RFU71128.1"/>
    </source>
</evidence>
<dbReference type="OrthoDB" id="2692034at2"/>
<accession>A0A372LSH1</accession>
<dbReference type="AlphaFoldDB" id="A0A372LSH1"/>
<reference evidence="1 2" key="1">
    <citation type="submission" date="2018-08" db="EMBL/GenBank/DDBJ databases">
        <title>Bacillus chawlae sp. nov., Bacillus glennii sp. nov., and Bacillus saganii sp. nov. Isolated from the Vehicle Assembly Building at Kennedy Space Center where the Viking Spacecraft were Assembled.</title>
        <authorList>
            <person name="Seuylemezian A."/>
            <person name="Vaishampayan P."/>
        </authorList>
    </citation>
    <scope>NUCLEOTIDE SEQUENCE [LARGE SCALE GENOMIC DNA]</scope>
    <source>
        <strain evidence="1 2">V47-23a</strain>
    </source>
</reference>
<evidence type="ECO:0000313" key="2">
    <source>
        <dbReference type="Proteomes" id="UP000264541"/>
    </source>
</evidence>
<comment type="caution">
    <text evidence="1">The sequence shown here is derived from an EMBL/GenBank/DDBJ whole genome shotgun (WGS) entry which is preliminary data.</text>
</comment>
<dbReference type="EMBL" id="QVTE01000008">
    <property type="protein sequence ID" value="RFU71128.1"/>
    <property type="molecule type" value="Genomic_DNA"/>
</dbReference>
<keyword evidence="2" id="KW-1185">Reference proteome</keyword>
<dbReference type="Proteomes" id="UP000264541">
    <property type="component" value="Unassembled WGS sequence"/>
</dbReference>
<gene>
    <name evidence="1" type="ORF">D0469_04100</name>
</gene>
<sequence length="94" mass="11058">MKSLQDTLYNWLTIKVVNLARPDDTAALETTELFEQMLTDEHGVSGLVITKEPPMYFIDYKQNGEVKRVRFSEELIDIMLNQIKEEPEKYVNYK</sequence>
<dbReference type="RefSeq" id="WP_117325354.1">
    <property type="nucleotide sequence ID" value="NZ_QVTE01000008.1"/>
</dbReference>
<name>A0A372LSH1_9BACI</name>
<organism evidence="1 2">
    <name type="scientific">Peribacillus saganii</name>
    <dbReference type="NCBI Taxonomy" id="2303992"/>
    <lineage>
        <taxon>Bacteria</taxon>
        <taxon>Bacillati</taxon>
        <taxon>Bacillota</taxon>
        <taxon>Bacilli</taxon>
        <taxon>Bacillales</taxon>
        <taxon>Bacillaceae</taxon>
        <taxon>Peribacillus</taxon>
    </lineage>
</organism>